<proteinExistence type="predicted"/>
<protein>
    <recommendedName>
        <fullName evidence="1">DUF397 domain-containing protein</fullName>
    </recommendedName>
</protein>
<organism evidence="2 3">
    <name type="scientific">Nonomuraea glycinis</name>
    <dbReference type="NCBI Taxonomy" id="2047744"/>
    <lineage>
        <taxon>Bacteria</taxon>
        <taxon>Bacillati</taxon>
        <taxon>Actinomycetota</taxon>
        <taxon>Actinomycetes</taxon>
        <taxon>Streptosporangiales</taxon>
        <taxon>Streptosporangiaceae</taxon>
        <taxon>Nonomuraea</taxon>
    </lineage>
</organism>
<keyword evidence="3" id="KW-1185">Reference proteome</keyword>
<dbReference type="Proteomes" id="UP000660745">
    <property type="component" value="Unassembled WGS sequence"/>
</dbReference>
<dbReference type="Pfam" id="PF04149">
    <property type="entry name" value="DUF397"/>
    <property type="match status" value="1"/>
</dbReference>
<evidence type="ECO:0000259" key="1">
    <source>
        <dbReference type="Pfam" id="PF04149"/>
    </source>
</evidence>
<dbReference type="InterPro" id="IPR007278">
    <property type="entry name" value="DUF397"/>
</dbReference>
<sequence length="80" mass="8526">MPHVPKLSGITVAPHLSSAEWRKATRSNGHGGACVEVARNIPGIVAVRDSKNPDGPALVFNHDEWDAFLNGAVKGEFNLP</sequence>
<comment type="caution">
    <text evidence="2">The sequence shown here is derived from an EMBL/GenBank/DDBJ whole genome shotgun (WGS) entry which is preliminary data.</text>
</comment>
<dbReference type="EMBL" id="BMNK01000018">
    <property type="protein sequence ID" value="GGP15447.1"/>
    <property type="molecule type" value="Genomic_DNA"/>
</dbReference>
<dbReference type="RefSeq" id="WP_308426474.1">
    <property type="nucleotide sequence ID" value="NZ_BMNK01000018.1"/>
</dbReference>
<evidence type="ECO:0000313" key="3">
    <source>
        <dbReference type="Proteomes" id="UP000660745"/>
    </source>
</evidence>
<evidence type="ECO:0000313" key="2">
    <source>
        <dbReference type="EMBL" id="GGP15447.1"/>
    </source>
</evidence>
<reference evidence="2" key="1">
    <citation type="journal article" date="2014" name="Int. J. Syst. Evol. Microbiol.">
        <title>Complete genome sequence of Corynebacterium casei LMG S-19264T (=DSM 44701T), isolated from a smear-ripened cheese.</title>
        <authorList>
            <consortium name="US DOE Joint Genome Institute (JGI-PGF)"/>
            <person name="Walter F."/>
            <person name="Albersmeier A."/>
            <person name="Kalinowski J."/>
            <person name="Ruckert C."/>
        </authorList>
    </citation>
    <scope>NUCLEOTIDE SEQUENCE</scope>
    <source>
        <strain evidence="2">CGMCC 4.7430</strain>
    </source>
</reference>
<name>A0A918ADK4_9ACTN</name>
<reference evidence="2" key="2">
    <citation type="submission" date="2020-09" db="EMBL/GenBank/DDBJ databases">
        <authorList>
            <person name="Sun Q."/>
            <person name="Zhou Y."/>
        </authorList>
    </citation>
    <scope>NUCLEOTIDE SEQUENCE</scope>
    <source>
        <strain evidence="2">CGMCC 4.7430</strain>
    </source>
</reference>
<dbReference type="AlphaFoldDB" id="A0A918ADK4"/>
<gene>
    <name evidence="2" type="ORF">GCM10012278_75340</name>
</gene>
<feature type="domain" description="DUF397" evidence="1">
    <location>
        <begin position="19"/>
        <end position="72"/>
    </location>
</feature>
<accession>A0A918ADK4</accession>